<dbReference type="EMBL" id="PEYT01000004">
    <property type="protein sequence ID" value="PIS23299.1"/>
    <property type="molecule type" value="Genomic_DNA"/>
</dbReference>
<dbReference type="Gene3D" id="3.30.420.150">
    <property type="entry name" value="Exopolyphosphatase. Domain 2"/>
    <property type="match status" value="1"/>
</dbReference>
<dbReference type="Gene3D" id="3.30.420.40">
    <property type="match status" value="1"/>
</dbReference>
<dbReference type="Pfam" id="PF02541">
    <property type="entry name" value="Ppx-GppA"/>
    <property type="match status" value="1"/>
</dbReference>
<accession>A0A2H0XGM5</accession>
<protein>
    <recommendedName>
        <fullName evidence="1">Ppx/GppA phosphatase N-terminal domain-containing protein</fullName>
    </recommendedName>
</protein>
<dbReference type="AlphaFoldDB" id="A0A2H0XGM5"/>
<sequence>MSTSTKNQSKILVDIGSSTVKVYKQKGSAVSPLFTRSIPFKERFDQDIGIYEPNKTELFELLNEIKDKHPDSQIKLYATALYRKLTTKAKTELIYEVFVRTGLFFNIISHELENFYLEIALVGKYTKDEPVLLVNIGGGSTELVAMYGNEAVEKRNIDFGVGTILTNFPKLNENYSGHDLQEVVESIKEKLPELQNGFSTAIYNGGELTYMRLAKYKLDKNLIFSDPNHPNTISAEYFLKRNREIYSEVSINDLKNLMPDNPNWMLGSRACCAIAQAVFDKYNVKTIVPSDSNLIDGVVRQEFRYVTISGSFRKHLPYILEARKKLVEGKVQVLSSRFTEPKNPGEEFVVFTGEENATPLELERHHLDSINRSDALIVCDPEGYVGASALIEIGYAQSIGKRIIFTEKPEEFMLNTLPREVGL</sequence>
<dbReference type="SUPFAM" id="SSF53067">
    <property type="entry name" value="Actin-like ATPase domain"/>
    <property type="match status" value="1"/>
</dbReference>
<dbReference type="InterPro" id="IPR003695">
    <property type="entry name" value="Ppx_GppA_N"/>
</dbReference>
<comment type="caution">
    <text evidence="2">The sequence shown here is derived from an EMBL/GenBank/DDBJ whole genome shotgun (WGS) entry which is preliminary data.</text>
</comment>
<proteinExistence type="predicted"/>
<reference evidence="3" key="1">
    <citation type="submission" date="2017-09" db="EMBL/GenBank/DDBJ databases">
        <title>Depth-based differentiation of microbial function through sediment-hosted aquifers and enrichment of novel symbionts in the deep terrestrial subsurface.</title>
        <authorList>
            <person name="Probst A.J."/>
            <person name="Ladd B."/>
            <person name="Jarett J.K."/>
            <person name="Geller-Mcgrath D.E."/>
            <person name="Sieber C.M.K."/>
            <person name="Emerson J.B."/>
            <person name="Anantharaman K."/>
            <person name="Thomas B.C."/>
            <person name="Malmstrom R."/>
            <person name="Stieglmeier M."/>
            <person name="Klingl A."/>
            <person name="Woyke T."/>
            <person name="Ryan C.M."/>
            <person name="Banfield J.F."/>
        </authorList>
    </citation>
    <scope>NUCLEOTIDE SEQUENCE [LARGE SCALE GENOMIC DNA]</scope>
</reference>
<dbReference type="Gene3D" id="3.40.50.450">
    <property type="match status" value="1"/>
</dbReference>
<evidence type="ECO:0000313" key="2">
    <source>
        <dbReference type="EMBL" id="PIS23299.1"/>
    </source>
</evidence>
<evidence type="ECO:0000259" key="1">
    <source>
        <dbReference type="Pfam" id="PF02541"/>
    </source>
</evidence>
<evidence type="ECO:0000313" key="3">
    <source>
        <dbReference type="Proteomes" id="UP000230340"/>
    </source>
</evidence>
<gene>
    <name evidence="2" type="ORF">COT49_00415</name>
</gene>
<feature type="domain" description="Ppx/GppA phosphatase N-terminal" evidence="1">
    <location>
        <begin position="61"/>
        <end position="299"/>
    </location>
</feature>
<dbReference type="InterPro" id="IPR043129">
    <property type="entry name" value="ATPase_NBD"/>
</dbReference>
<name>A0A2H0XGM5_UNCKA</name>
<organism evidence="2 3">
    <name type="scientific">candidate division WWE3 bacterium CG08_land_8_20_14_0_20_40_13</name>
    <dbReference type="NCBI Taxonomy" id="1975084"/>
    <lineage>
        <taxon>Bacteria</taxon>
        <taxon>Katanobacteria</taxon>
    </lineage>
</organism>
<dbReference type="Proteomes" id="UP000230340">
    <property type="component" value="Unassembled WGS sequence"/>
</dbReference>